<dbReference type="AlphaFoldDB" id="A0A917QCI2"/>
<keyword evidence="1" id="KW-0812">Transmembrane</keyword>
<sequence length="169" mass="19358">MDLFRASERLMTMDEAAWERHAHPISVYSRMILGLPLVVLAIWSRAWIGWWALAVLALVAFLVWVNPRLTPRPRSTDNWASKATFGERVLLARRDVPVPAHHAVMAHRLTAVSAAGIPFLAYGLWALDPWPTLLGGVLVYAGKLWFLDRMVWLYEDMRAVEPRYAAWLR</sequence>
<feature type="transmembrane region" description="Helical" evidence="1">
    <location>
        <begin position="133"/>
        <end position="154"/>
    </location>
</feature>
<dbReference type="RefSeq" id="WP_188914415.1">
    <property type="nucleotide sequence ID" value="NZ_BMMF01000010.1"/>
</dbReference>
<evidence type="ECO:0000313" key="3">
    <source>
        <dbReference type="Proteomes" id="UP000600449"/>
    </source>
</evidence>
<keyword evidence="1" id="KW-0472">Membrane</keyword>
<dbReference type="InterPro" id="IPR046595">
    <property type="entry name" value="DUF6653"/>
</dbReference>
<accession>A0A917QCI2</accession>
<evidence type="ECO:0000256" key="1">
    <source>
        <dbReference type="SAM" id="Phobius"/>
    </source>
</evidence>
<feature type="transmembrane region" description="Helical" evidence="1">
    <location>
        <begin position="21"/>
        <end position="42"/>
    </location>
</feature>
<proteinExistence type="predicted"/>
<keyword evidence="1" id="KW-1133">Transmembrane helix</keyword>
<keyword evidence="3" id="KW-1185">Reference proteome</keyword>
<dbReference type="EMBL" id="BMMF01000010">
    <property type="protein sequence ID" value="GGK43873.1"/>
    <property type="molecule type" value="Genomic_DNA"/>
</dbReference>
<evidence type="ECO:0008006" key="4">
    <source>
        <dbReference type="Google" id="ProtNLM"/>
    </source>
</evidence>
<comment type="caution">
    <text evidence="2">The sequence shown here is derived from an EMBL/GenBank/DDBJ whole genome shotgun (WGS) entry which is preliminary data.</text>
</comment>
<protein>
    <recommendedName>
        <fullName evidence="4">Transmembrane protein</fullName>
    </recommendedName>
</protein>
<evidence type="ECO:0000313" key="2">
    <source>
        <dbReference type="EMBL" id="GGK43873.1"/>
    </source>
</evidence>
<reference evidence="2 3" key="1">
    <citation type="journal article" date="2014" name="Int. J. Syst. Evol. Microbiol.">
        <title>Complete genome sequence of Corynebacterium casei LMG S-19264T (=DSM 44701T), isolated from a smear-ripened cheese.</title>
        <authorList>
            <consortium name="US DOE Joint Genome Institute (JGI-PGF)"/>
            <person name="Walter F."/>
            <person name="Albersmeier A."/>
            <person name="Kalinowski J."/>
            <person name="Ruckert C."/>
        </authorList>
    </citation>
    <scope>NUCLEOTIDE SEQUENCE [LARGE SCALE GENOMIC DNA]</scope>
    <source>
        <strain evidence="2 3">CGMCC 1.9161</strain>
    </source>
</reference>
<name>A0A917QCI2_9HYPH</name>
<feature type="transmembrane region" description="Helical" evidence="1">
    <location>
        <begin position="48"/>
        <end position="65"/>
    </location>
</feature>
<dbReference type="Proteomes" id="UP000600449">
    <property type="component" value="Unassembled WGS sequence"/>
</dbReference>
<feature type="transmembrane region" description="Helical" evidence="1">
    <location>
        <begin position="109"/>
        <end position="127"/>
    </location>
</feature>
<gene>
    <name evidence="2" type="ORF">GCM10011322_33660</name>
</gene>
<organism evidence="2 3">
    <name type="scientific">Salinarimonas ramus</name>
    <dbReference type="NCBI Taxonomy" id="690164"/>
    <lineage>
        <taxon>Bacteria</taxon>
        <taxon>Pseudomonadati</taxon>
        <taxon>Pseudomonadota</taxon>
        <taxon>Alphaproteobacteria</taxon>
        <taxon>Hyphomicrobiales</taxon>
        <taxon>Salinarimonadaceae</taxon>
        <taxon>Salinarimonas</taxon>
    </lineage>
</organism>
<dbReference type="Pfam" id="PF20358">
    <property type="entry name" value="DUF6653"/>
    <property type="match status" value="1"/>
</dbReference>